<dbReference type="GO" id="GO:0006886">
    <property type="term" value="P:intracellular protein transport"/>
    <property type="evidence" value="ECO:0007669"/>
    <property type="project" value="UniProtKB-UniRule"/>
</dbReference>
<evidence type="ECO:0000313" key="8">
    <source>
        <dbReference type="EMBL" id="PWN23161.1"/>
    </source>
</evidence>
<evidence type="ECO:0000256" key="4">
    <source>
        <dbReference type="ARBA" id="ARBA00022892"/>
    </source>
</evidence>
<evidence type="ECO:0000256" key="3">
    <source>
        <dbReference type="ARBA" id="ARBA00022448"/>
    </source>
</evidence>
<comment type="function">
    <text evidence="7">Required for vesicular transport between the endoplasmic reticulum and the Golgi apparatus.</text>
</comment>
<evidence type="ECO:0000256" key="5">
    <source>
        <dbReference type="ARBA" id="ARBA00022927"/>
    </source>
</evidence>
<dbReference type="STRING" id="1684307.A0A316UFH6"/>
<reference evidence="8 9" key="1">
    <citation type="journal article" date="2018" name="Mol. Biol. Evol.">
        <title>Broad Genomic Sampling Reveals a Smut Pathogenic Ancestry of the Fungal Clade Ustilaginomycotina.</title>
        <authorList>
            <person name="Kijpornyongpan T."/>
            <person name="Mondo S.J."/>
            <person name="Barry K."/>
            <person name="Sandor L."/>
            <person name="Lee J."/>
            <person name="Lipzen A."/>
            <person name="Pangilinan J."/>
            <person name="LaButti K."/>
            <person name="Hainaut M."/>
            <person name="Henrissat B."/>
            <person name="Grigoriev I.V."/>
            <person name="Spatafora J.W."/>
            <person name="Aime M.C."/>
        </authorList>
    </citation>
    <scope>NUCLEOTIDE SEQUENCE [LARGE SCALE GENOMIC DNA]</scope>
    <source>
        <strain evidence="8 9">MCA 4718</strain>
    </source>
</reference>
<dbReference type="GeneID" id="37016541"/>
<dbReference type="EMBL" id="KZ819322">
    <property type="protein sequence ID" value="PWN23161.1"/>
    <property type="molecule type" value="Genomic_DNA"/>
</dbReference>
<dbReference type="InterPro" id="IPR011990">
    <property type="entry name" value="TPR-like_helical_dom_sf"/>
</dbReference>
<dbReference type="GO" id="GO:0019905">
    <property type="term" value="F:syntaxin binding"/>
    <property type="evidence" value="ECO:0007669"/>
    <property type="project" value="TreeGrafter"/>
</dbReference>
<dbReference type="CDD" id="cd15832">
    <property type="entry name" value="SNAP"/>
    <property type="match status" value="1"/>
</dbReference>
<name>A0A316UFH6_9BASI</name>
<evidence type="ECO:0000256" key="2">
    <source>
        <dbReference type="ARBA" id="ARBA00010050"/>
    </source>
</evidence>
<dbReference type="Gene3D" id="1.25.40.10">
    <property type="entry name" value="Tetratricopeptide repeat domain"/>
    <property type="match status" value="1"/>
</dbReference>
<dbReference type="GO" id="GO:0031201">
    <property type="term" value="C:SNARE complex"/>
    <property type="evidence" value="ECO:0007669"/>
    <property type="project" value="TreeGrafter"/>
</dbReference>
<dbReference type="GO" id="GO:0005483">
    <property type="term" value="F:soluble NSF attachment protein activity"/>
    <property type="evidence" value="ECO:0007669"/>
    <property type="project" value="TreeGrafter"/>
</dbReference>
<dbReference type="OrthoDB" id="9984275at2759"/>
<dbReference type="Proteomes" id="UP000245942">
    <property type="component" value="Unassembled WGS sequence"/>
</dbReference>
<dbReference type="FunFam" id="1.25.40.10:FF:000049">
    <property type="entry name" value="Alpha-soluble NSF attachment protein-like"/>
    <property type="match status" value="1"/>
</dbReference>
<comment type="subcellular location">
    <subcellularLocation>
        <location evidence="1 7">Membrane</location>
        <topology evidence="1 7">Peripheral membrane protein</topology>
    </subcellularLocation>
</comment>
<gene>
    <name evidence="8" type="ORF">BCV69DRAFT_310639</name>
</gene>
<keyword evidence="3 7" id="KW-0813">Transport</keyword>
<evidence type="ECO:0000256" key="7">
    <source>
        <dbReference type="RuleBase" id="RU367013"/>
    </source>
</evidence>
<organism evidence="8 9">
    <name type="scientific">Pseudomicrostroma glucosiphilum</name>
    <dbReference type="NCBI Taxonomy" id="1684307"/>
    <lineage>
        <taxon>Eukaryota</taxon>
        <taxon>Fungi</taxon>
        <taxon>Dikarya</taxon>
        <taxon>Basidiomycota</taxon>
        <taxon>Ustilaginomycotina</taxon>
        <taxon>Exobasidiomycetes</taxon>
        <taxon>Microstromatales</taxon>
        <taxon>Microstromatales incertae sedis</taxon>
        <taxon>Pseudomicrostroma</taxon>
    </lineage>
</organism>
<dbReference type="PRINTS" id="PR00448">
    <property type="entry name" value="NSFATTACHMNT"/>
</dbReference>
<proteinExistence type="inferred from homology"/>
<evidence type="ECO:0000313" key="9">
    <source>
        <dbReference type="Proteomes" id="UP000245942"/>
    </source>
</evidence>
<dbReference type="SUPFAM" id="SSF48452">
    <property type="entry name" value="TPR-like"/>
    <property type="match status" value="1"/>
</dbReference>
<keyword evidence="9" id="KW-1185">Reference proteome</keyword>
<dbReference type="AlphaFoldDB" id="A0A316UFH6"/>
<keyword evidence="4 7" id="KW-0931">ER-Golgi transport</keyword>
<dbReference type="RefSeq" id="XP_025350321.1">
    <property type="nucleotide sequence ID" value="XM_025494807.1"/>
</dbReference>
<evidence type="ECO:0000256" key="1">
    <source>
        <dbReference type="ARBA" id="ARBA00004170"/>
    </source>
</evidence>
<accession>A0A316UFH6</accession>
<protein>
    <submittedName>
        <fullName evidence="8">Putative SEC17-transport vesicle fusion protein</fullName>
    </submittedName>
</protein>
<keyword evidence="5 7" id="KW-0653">Protein transport</keyword>
<sequence>MASSSPEELLKTAEKRAASTGGFFSFGSSSSTRLEEAAELYKAAANKFRAANRFDEAGHAFMKAAETEVKAGEVDYAANTFFEASKSFKMTRPELAVTALTRCRQILIDRGRFRQAADREKSIAELYKSEAHDPQKALASYEQAAEWYIQEGAAATASGCYREAAQLATDVADYKRAIERWEQVAQMSLDSNLTRYSVKDYYLNAGMCYLAIPDYVACGNAMGFYATSDPSFPTTMEGRFLHSLLEACEAGDVNGLDERVQDYDRTKKIVGWQASLLRNVRKGVMEEPDLS</sequence>
<dbReference type="GO" id="GO:0035494">
    <property type="term" value="P:SNARE complex disassembly"/>
    <property type="evidence" value="ECO:0007669"/>
    <property type="project" value="TreeGrafter"/>
</dbReference>
<dbReference type="Pfam" id="PF14938">
    <property type="entry name" value="SNAP"/>
    <property type="match status" value="1"/>
</dbReference>
<evidence type="ECO:0000256" key="6">
    <source>
        <dbReference type="ARBA" id="ARBA00023136"/>
    </source>
</evidence>
<dbReference type="InterPro" id="IPR000744">
    <property type="entry name" value="NSF_attach"/>
</dbReference>
<comment type="similarity">
    <text evidence="2 7">Belongs to the SNAP family.</text>
</comment>
<dbReference type="PANTHER" id="PTHR13768:SF8">
    <property type="entry name" value="ALPHA-SOLUBLE NSF ATTACHMENT PROTEIN"/>
    <property type="match status" value="1"/>
</dbReference>
<dbReference type="PANTHER" id="PTHR13768">
    <property type="entry name" value="SOLUBLE NSF ATTACHMENT PROTEIN SNAP"/>
    <property type="match status" value="1"/>
</dbReference>
<keyword evidence="6 7" id="KW-0472">Membrane</keyword>
<dbReference type="GO" id="GO:0005774">
    <property type="term" value="C:vacuolar membrane"/>
    <property type="evidence" value="ECO:0007669"/>
    <property type="project" value="TreeGrafter"/>
</dbReference>